<reference evidence="2" key="1">
    <citation type="journal article" date="2019" name="Int. J. Syst. Evol. Microbiol.">
        <title>The Global Catalogue of Microorganisms (GCM) 10K type strain sequencing project: providing services to taxonomists for standard genome sequencing and annotation.</title>
        <authorList>
            <consortium name="The Broad Institute Genomics Platform"/>
            <consortium name="The Broad Institute Genome Sequencing Center for Infectious Disease"/>
            <person name="Wu L."/>
            <person name="Ma J."/>
        </authorList>
    </citation>
    <scope>NUCLEOTIDE SEQUENCE [LARGE SCALE GENOMIC DNA]</scope>
    <source>
        <strain evidence="2">CGMCC 1.12286</strain>
    </source>
</reference>
<evidence type="ECO:0000313" key="1">
    <source>
        <dbReference type="EMBL" id="MFD1677019.1"/>
    </source>
</evidence>
<dbReference type="PANTHER" id="PTHR34817:SF1">
    <property type="entry name" value="NUCLEOTIDYLTRANSFERASE"/>
    <property type="match status" value="1"/>
</dbReference>
<protein>
    <submittedName>
        <fullName evidence="1">DNA polymerase beta superfamily protein</fullName>
    </submittedName>
</protein>
<dbReference type="PANTHER" id="PTHR34817">
    <property type="entry name" value="NUCLEOTIDYLTRANSFERASE"/>
    <property type="match status" value="1"/>
</dbReference>
<keyword evidence="2" id="KW-1185">Reference proteome</keyword>
<evidence type="ECO:0000313" key="2">
    <source>
        <dbReference type="Proteomes" id="UP001597079"/>
    </source>
</evidence>
<dbReference type="InterPro" id="IPR018775">
    <property type="entry name" value="RlaP"/>
</dbReference>
<name>A0ABW4JMB7_9BACL</name>
<proteinExistence type="predicted"/>
<organism evidence="1 2">
    <name type="scientific">Alicyclobacillus fodiniaquatilis</name>
    <dbReference type="NCBI Taxonomy" id="1661150"/>
    <lineage>
        <taxon>Bacteria</taxon>
        <taxon>Bacillati</taxon>
        <taxon>Bacillota</taxon>
        <taxon>Bacilli</taxon>
        <taxon>Bacillales</taxon>
        <taxon>Alicyclobacillaceae</taxon>
        <taxon>Alicyclobacillus</taxon>
    </lineage>
</organism>
<dbReference type="EMBL" id="JBHUCX010000083">
    <property type="protein sequence ID" value="MFD1677019.1"/>
    <property type="molecule type" value="Genomic_DNA"/>
</dbReference>
<sequence>MHMFPKNALLIVQAGSHAYGTNTVDSDNDYRGIIPASRGMLVGLASWNDQFETKDPDVVLYTLPKFIKLALDANPNILDALFSPDDCIIKSTPTAQQLQKMAHLFLSKRVFHTFGGYAHHQLAKLRNPGGRHGAHQARIKKYGYDTKHASHVVRLYRMGYEILTEGIVRVRRPDAKELLAIKHGAWNIAQVEHFAAEMKDKMNDAYRHTALPDEPDTDRIVSWLMTVQEMMLRR</sequence>
<gene>
    <name evidence="1" type="ORF">ACFSB2_20295</name>
</gene>
<dbReference type="Proteomes" id="UP001597079">
    <property type="component" value="Unassembled WGS sequence"/>
</dbReference>
<comment type="caution">
    <text evidence="1">The sequence shown here is derived from an EMBL/GenBank/DDBJ whole genome shotgun (WGS) entry which is preliminary data.</text>
</comment>
<dbReference type="Pfam" id="PF10127">
    <property type="entry name" value="RlaP"/>
    <property type="match status" value="1"/>
</dbReference>
<accession>A0ABW4JMB7</accession>
<dbReference type="RefSeq" id="WP_377944929.1">
    <property type="nucleotide sequence ID" value="NZ_JBHUCX010000083.1"/>
</dbReference>